<reference evidence="3 4" key="1">
    <citation type="submission" date="2016-07" db="EMBL/GenBank/DDBJ databases">
        <title>Pervasive Adenine N6-methylation of Active Genes in Fungi.</title>
        <authorList>
            <consortium name="DOE Joint Genome Institute"/>
            <person name="Mondo S.J."/>
            <person name="Dannebaum R.O."/>
            <person name="Kuo R.C."/>
            <person name="Labutti K."/>
            <person name="Haridas S."/>
            <person name="Kuo A."/>
            <person name="Salamov A."/>
            <person name="Ahrendt S.R."/>
            <person name="Lipzen A."/>
            <person name="Sullivan W."/>
            <person name="Andreopoulos W.B."/>
            <person name="Clum A."/>
            <person name="Lindquist E."/>
            <person name="Daum C."/>
            <person name="Ramamoorthy G.K."/>
            <person name="Gryganskyi A."/>
            <person name="Culley D."/>
            <person name="Magnuson J.K."/>
            <person name="James T.Y."/>
            <person name="O'Malley M.A."/>
            <person name="Stajich J.E."/>
            <person name="Spatafora J.W."/>
            <person name="Visel A."/>
            <person name="Grigoriev I.V."/>
        </authorList>
    </citation>
    <scope>NUCLEOTIDE SEQUENCE [LARGE SCALE GENOMIC DNA]</scope>
    <source>
        <strain evidence="3 4">NRRL 1336</strain>
    </source>
</reference>
<evidence type="ECO:0000313" key="4">
    <source>
        <dbReference type="Proteomes" id="UP000193560"/>
    </source>
</evidence>
<organism evidence="3 4">
    <name type="scientific">Absidia repens</name>
    <dbReference type="NCBI Taxonomy" id="90262"/>
    <lineage>
        <taxon>Eukaryota</taxon>
        <taxon>Fungi</taxon>
        <taxon>Fungi incertae sedis</taxon>
        <taxon>Mucoromycota</taxon>
        <taxon>Mucoromycotina</taxon>
        <taxon>Mucoromycetes</taxon>
        <taxon>Mucorales</taxon>
        <taxon>Cunninghamellaceae</taxon>
        <taxon>Absidia</taxon>
    </lineage>
</organism>
<dbReference type="EMBL" id="MCGE01000039">
    <property type="protein sequence ID" value="ORZ06462.1"/>
    <property type="molecule type" value="Genomic_DNA"/>
</dbReference>
<comment type="caution">
    <text evidence="3">The sequence shown here is derived from an EMBL/GenBank/DDBJ whole genome shotgun (WGS) entry which is preliminary data.</text>
</comment>
<gene>
    <name evidence="3" type="ORF">BCR42DRAFT_443208</name>
</gene>
<feature type="chain" id="PRO_5013389905" description="Hydrophobin" evidence="2">
    <location>
        <begin position="23"/>
        <end position="121"/>
    </location>
</feature>
<sequence length="121" mass="12677">MVRPYSYLFLLAFLAAMMMVHGAPLRARSSKHNNDETDQIIKESKDKQSGENVSKLLLGPIIGGCGPLGDLACLGSGAQQQQVPGGGGTGPSVEMMVNLRMPKPTSGGVTGSGNYLPMMVL</sequence>
<evidence type="ECO:0008006" key="5">
    <source>
        <dbReference type="Google" id="ProtNLM"/>
    </source>
</evidence>
<dbReference type="Proteomes" id="UP000193560">
    <property type="component" value="Unassembled WGS sequence"/>
</dbReference>
<evidence type="ECO:0000256" key="1">
    <source>
        <dbReference type="SAM" id="MobiDB-lite"/>
    </source>
</evidence>
<evidence type="ECO:0000256" key="2">
    <source>
        <dbReference type="SAM" id="SignalP"/>
    </source>
</evidence>
<feature type="signal peptide" evidence="2">
    <location>
        <begin position="1"/>
        <end position="22"/>
    </location>
</feature>
<keyword evidence="4" id="KW-1185">Reference proteome</keyword>
<dbReference type="AlphaFoldDB" id="A0A1X2I010"/>
<feature type="compositionally biased region" description="Basic and acidic residues" evidence="1">
    <location>
        <begin position="32"/>
        <end position="49"/>
    </location>
</feature>
<accession>A0A1X2I010</accession>
<name>A0A1X2I010_9FUNG</name>
<proteinExistence type="predicted"/>
<keyword evidence="2" id="KW-0732">Signal</keyword>
<evidence type="ECO:0000313" key="3">
    <source>
        <dbReference type="EMBL" id="ORZ06462.1"/>
    </source>
</evidence>
<feature type="region of interest" description="Disordered" evidence="1">
    <location>
        <begin position="26"/>
        <end position="51"/>
    </location>
</feature>
<protein>
    <recommendedName>
        <fullName evidence="5">Hydrophobin</fullName>
    </recommendedName>
</protein>